<dbReference type="InterPro" id="IPR011076">
    <property type="entry name" value="Malate_synth_sf"/>
</dbReference>
<dbReference type="Gene3D" id="1.20.1220.12">
    <property type="entry name" value="Malate synthase, domain III"/>
    <property type="match status" value="1"/>
</dbReference>
<evidence type="ECO:0000313" key="18">
    <source>
        <dbReference type="EMBL" id="QGA64080.1"/>
    </source>
</evidence>
<evidence type="ECO:0000256" key="2">
    <source>
        <dbReference type="ARBA" id="ARBA00022435"/>
    </source>
</evidence>
<evidence type="ECO:0000313" key="19">
    <source>
        <dbReference type="Proteomes" id="UP000348942"/>
    </source>
</evidence>
<dbReference type="Pfam" id="PF20658">
    <property type="entry name" value="MSG_insertion"/>
    <property type="match status" value="1"/>
</dbReference>
<feature type="domain" description="Malate synthase N-terminal" evidence="15">
    <location>
        <begin position="27"/>
        <end position="82"/>
    </location>
</feature>
<dbReference type="SUPFAM" id="SSF51645">
    <property type="entry name" value="Malate synthase G"/>
    <property type="match status" value="1"/>
</dbReference>
<dbReference type="InterPro" id="IPR046363">
    <property type="entry name" value="MS_N_TIM-barrel_dom"/>
</dbReference>
<keyword evidence="3 10" id="KW-0963">Cytoplasm</keyword>
<feature type="active site" description="Proton acceptor" evidence="10 12">
    <location>
        <position position="350"/>
    </location>
</feature>
<feature type="binding site" evidence="10">
    <location>
        <position position="350"/>
    </location>
    <ligand>
        <name>glyoxylate</name>
        <dbReference type="ChEBI" id="CHEBI:36655"/>
    </ligand>
</feature>
<evidence type="ECO:0000259" key="17">
    <source>
        <dbReference type="Pfam" id="PF20659"/>
    </source>
</evidence>
<feature type="binding site" evidence="10">
    <location>
        <position position="444"/>
    </location>
    <ligand>
        <name>Mg(2+)</name>
        <dbReference type="ChEBI" id="CHEBI:18420"/>
    </ligand>
</feature>
<feature type="modified residue" description="Cysteine sulfenic acid (-SOH)" evidence="10">
    <location>
        <position position="629"/>
    </location>
</feature>
<organism evidence="18 19">
    <name type="scientific">Vibrio algicola</name>
    <dbReference type="NCBI Taxonomy" id="2662262"/>
    <lineage>
        <taxon>Bacteria</taxon>
        <taxon>Pseudomonadati</taxon>
        <taxon>Pseudomonadota</taxon>
        <taxon>Gammaproteobacteria</taxon>
        <taxon>Vibrionales</taxon>
        <taxon>Vibrionaceae</taxon>
        <taxon>Vibrio</taxon>
    </lineage>
</organism>
<feature type="binding site" evidence="10">
    <location>
        <position position="128"/>
    </location>
    <ligand>
        <name>acetyl-CoA</name>
        <dbReference type="ChEBI" id="CHEBI:57288"/>
    </ligand>
</feature>
<feature type="binding site" evidence="10">
    <location>
        <position position="444"/>
    </location>
    <ligand>
        <name>glyoxylate</name>
        <dbReference type="ChEBI" id="CHEBI:36655"/>
    </ligand>
</feature>
<feature type="active site" description="Proton donor" evidence="10 12">
    <location>
        <position position="643"/>
    </location>
</feature>
<dbReference type="GO" id="GO:0005829">
    <property type="term" value="C:cytosol"/>
    <property type="evidence" value="ECO:0007669"/>
    <property type="project" value="TreeGrafter"/>
</dbReference>
<dbReference type="EC" id="2.3.3.9" evidence="10 11"/>
<feature type="domain" description="Malate synthase G alpha-beta insertion" evidence="16">
    <location>
        <begin position="170"/>
        <end position="245"/>
    </location>
</feature>
<dbReference type="PANTHER" id="PTHR42739:SF1">
    <property type="entry name" value="MALATE SYNTHASE G"/>
    <property type="match status" value="1"/>
</dbReference>
<dbReference type="InterPro" id="IPR044856">
    <property type="entry name" value="Malate_synth_C_sf"/>
</dbReference>
<evidence type="ECO:0000256" key="6">
    <source>
        <dbReference type="ARBA" id="ARBA00022723"/>
    </source>
</evidence>
<dbReference type="Gene3D" id="3.20.20.360">
    <property type="entry name" value="Malate synthase, domain 3"/>
    <property type="match status" value="2"/>
</dbReference>
<evidence type="ECO:0000256" key="4">
    <source>
        <dbReference type="ARBA" id="ARBA00022532"/>
    </source>
</evidence>
<dbReference type="InterPro" id="IPR001465">
    <property type="entry name" value="Malate_synthase_TIM"/>
</dbReference>
<dbReference type="Proteomes" id="UP000348942">
    <property type="component" value="Chromosome 1"/>
</dbReference>
<dbReference type="NCBIfam" id="TIGR01345">
    <property type="entry name" value="malate_syn_G"/>
    <property type="match status" value="1"/>
</dbReference>
<keyword evidence="7 10" id="KW-0460">Magnesium</keyword>
<keyword evidence="8 10" id="KW-0558">Oxidation</keyword>
<comment type="subcellular location">
    <subcellularLocation>
        <location evidence="10 13">Cytoplasm</location>
    </subcellularLocation>
</comment>
<comment type="caution">
    <text evidence="10">Lacks conserved residue(s) required for the propagation of feature annotation.</text>
</comment>
<feature type="binding site" evidence="10">
    <location>
        <position position="323"/>
    </location>
    <ligand>
        <name>acetyl-CoA</name>
        <dbReference type="ChEBI" id="CHEBI:57288"/>
    </ligand>
</feature>
<evidence type="ECO:0000256" key="1">
    <source>
        <dbReference type="ARBA" id="ARBA00001946"/>
    </source>
</evidence>
<comment type="pathway">
    <text evidence="10 13">Carbohydrate metabolism; glyoxylate cycle; (S)-malate from isocitrate: step 2/2.</text>
</comment>
<evidence type="ECO:0000256" key="10">
    <source>
        <dbReference type="HAMAP-Rule" id="MF_00641"/>
    </source>
</evidence>
<reference evidence="18 19" key="1">
    <citation type="submission" date="2019-10" db="EMBL/GenBank/DDBJ databases">
        <title>Vibrio sp. nov., isolated from Coralline algae surface.</title>
        <authorList>
            <person name="Geng Y."/>
            <person name="Zhang X."/>
        </authorList>
    </citation>
    <scope>NUCLEOTIDE SEQUENCE [LARGE SCALE GENOMIC DNA]</scope>
    <source>
        <strain evidence="18 19">SM1977</strain>
    </source>
</reference>
<keyword evidence="5 10" id="KW-0808">Transferase</keyword>
<feature type="binding site" evidence="10">
    <location>
        <begin position="135"/>
        <end position="136"/>
    </location>
    <ligand>
        <name>acetyl-CoA</name>
        <dbReference type="ChEBI" id="CHEBI:57288"/>
    </ligand>
</feature>
<feature type="binding site" evidence="10">
    <location>
        <position position="553"/>
    </location>
    <ligand>
        <name>acetyl-CoA</name>
        <dbReference type="ChEBI" id="CHEBI:57288"/>
    </ligand>
</feature>
<sequence>MNLAQNLDTQTGNTTTSSIAHKINAGLVQFVNQEVLPLTGLNQDKFWHDFSQLLTDLAPKNNALLAKRESLQQQIDQWHQANPNKLNSAQYQAFLREIGYLVEQGDDFQITTSNVDQEISSMAGPQLVVPIKNARFALNAANARWGSLYDAAYGSDLIQQCDGLKAGKKYNPARGKHVIALAKTFLDDNFPLKEGSHHDVQSYSVYFHHLLATFPDGSQSGLAQPCQFVASSNPDVEPTSIVLKNNGLHIELIINRKGAIGQHDIAGLDDIQLESALSTIMDFEDSVAAVDSQDKIEAYQNWFGLITGNLTATIDKGNQTQIRRLNCDRSYTHKNGDDYNLHGRSLLMVRNVGHLMTSDLMQDQHAQNMPEGLIDAVITSLIASIEIHNPQACRVTNSRTGSIYIVKPKMHGPEEVAFSNEIFERVENMLDLAPNTIKMGIMDEERRTTVNLKECIRAAQSRVVFINTGFLDRTGDEIHTSMQAGAFKPKGEIKHQAWIGAYENNNVEVGLACGFAGKAQIGKGMWAMPEEMKAMMADKIAHPQSGANTAWVPSPTAATLHAIHYHQVNVFEQQESISQRPAANIGDLLQLELLAENELTQAQIEAELDNNIQGILGYVVRWVEMGIGCSKVPDINNVELMEDRATLRISSQHIANWLLHRICRPEQVMDSMHKMAQVVDTQNAGSEGYQPMLPQIEQSLAFQAARELIFQGRNQPSGYTEPLLHQYRGWVKNQ</sequence>
<name>A0A5Q0TB18_9VIBR</name>
<dbReference type="NCBIfam" id="NF002825">
    <property type="entry name" value="PRK02999.1"/>
    <property type="match status" value="1"/>
</dbReference>
<feature type="binding site" evidence="10">
    <location>
        <begin position="469"/>
        <end position="472"/>
    </location>
    <ligand>
        <name>glyoxylate</name>
        <dbReference type="ChEBI" id="CHEBI:36655"/>
    </ligand>
</feature>
<feature type="binding site" evidence="10">
    <location>
        <position position="472"/>
    </location>
    <ligand>
        <name>Mg(2+)</name>
        <dbReference type="ChEBI" id="CHEBI:18420"/>
    </ligand>
</feature>
<accession>A0A5Q0TB18</accession>
<evidence type="ECO:0000256" key="8">
    <source>
        <dbReference type="ARBA" id="ARBA00023097"/>
    </source>
</evidence>
<evidence type="ECO:0000256" key="3">
    <source>
        <dbReference type="ARBA" id="ARBA00022490"/>
    </source>
</evidence>
<comment type="catalytic activity">
    <reaction evidence="9 10 13">
        <text>glyoxylate + acetyl-CoA + H2O = (S)-malate + CoA + H(+)</text>
        <dbReference type="Rhea" id="RHEA:18181"/>
        <dbReference type="ChEBI" id="CHEBI:15377"/>
        <dbReference type="ChEBI" id="CHEBI:15378"/>
        <dbReference type="ChEBI" id="CHEBI:15589"/>
        <dbReference type="ChEBI" id="CHEBI:36655"/>
        <dbReference type="ChEBI" id="CHEBI:57287"/>
        <dbReference type="ChEBI" id="CHEBI:57288"/>
        <dbReference type="EC" id="2.3.3.9"/>
    </reaction>
</comment>
<keyword evidence="19" id="KW-1185">Reference proteome</keyword>
<feature type="binding site" evidence="10">
    <location>
        <position position="286"/>
    </location>
    <ligand>
        <name>acetyl-CoA</name>
        <dbReference type="ChEBI" id="CHEBI:57288"/>
    </ligand>
</feature>
<dbReference type="GO" id="GO:0004474">
    <property type="term" value="F:malate synthase activity"/>
    <property type="evidence" value="ECO:0007669"/>
    <property type="project" value="UniProtKB-UniRule"/>
</dbReference>
<dbReference type="GO" id="GO:0006097">
    <property type="term" value="P:glyoxylate cycle"/>
    <property type="evidence" value="ECO:0007669"/>
    <property type="project" value="UniProtKB-UniRule"/>
</dbReference>
<dbReference type="InterPro" id="IPR006253">
    <property type="entry name" value="Malate_synthG"/>
</dbReference>
<evidence type="ECO:0000259" key="16">
    <source>
        <dbReference type="Pfam" id="PF20658"/>
    </source>
</evidence>
<evidence type="ECO:0000256" key="9">
    <source>
        <dbReference type="ARBA" id="ARBA00047918"/>
    </source>
</evidence>
<dbReference type="InterPro" id="IPR048356">
    <property type="entry name" value="MS_N"/>
</dbReference>
<keyword evidence="18" id="KW-0012">Acyltransferase</keyword>
<evidence type="ECO:0000259" key="15">
    <source>
        <dbReference type="Pfam" id="PF20656"/>
    </source>
</evidence>
<evidence type="ECO:0000256" key="7">
    <source>
        <dbReference type="ARBA" id="ARBA00022842"/>
    </source>
</evidence>
<dbReference type="GO" id="GO:0000287">
    <property type="term" value="F:magnesium ion binding"/>
    <property type="evidence" value="ECO:0007669"/>
    <property type="project" value="TreeGrafter"/>
</dbReference>
<keyword evidence="2 10" id="KW-0329">Glyoxylate bypass</keyword>
<comment type="cofactor">
    <cofactor evidence="1 10">
        <name>Mg(2+)</name>
        <dbReference type="ChEBI" id="CHEBI:18420"/>
    </cofactor>
</comment>
<keyword evidence="6 10" id="KW-0479">Metal-binding</keyword>
<evidence type="ECO:0000256" key="11">
    <source>
        <dbReference type="NCBIfam" id="TIGR01345"/>
    </source>
</evidence>
<dbReference type="InterPro" id="IPR048357">
    <property type="entry name" value="MSG_insertion"/>
</dbReference>
<keyword evidence="4 10" id="KW-0816">Tricarboxylic acid cycle</keyword>
<dbReference type="Pfam" id="PF01274">
    <property type="entry name" value="MS_TIM-barrel"/>
    <property type="match status" value="1"/>
</dbReference>
<dbReference type="InterPro" id="IPR048355">
    <property type="entry name" value="MS_C"/>
</dbReference>
<evidence type="ECO:0000256" key="12">
    <source>
        <dbReference type="PIRSR" id="PIRSR601465-50"/>
    </source>
</evidence>
<dbReference type="PANTHER" id="PTHR42739">
    <property type="entry name" value="MALATE SYNTHASE G"/>
    <property type="match status" value="1"/>
</dbReference>
<comment type="similarity">
    <text evidence="10 13">Belongs to the malate synthase family. GlcB subfamily.</text>
</comment>
<dbReference type="GO" id="GO:0009436">
    <property type="term" value="P:glyoxylate catabolic process"/>
    <property type="evidence" value="ECO:0007669"/>
    <property type="project" value="TreeGrafter"/>
</dbReference>
<evidence type="ECO:0000259" key="14">
    <source>
        <dbReference type="Pfam" id="PF01274"/>
    </source>
</evidence>
<dbReference type="Pfam" id="PF20656">
    <property type="entry name" value="MS_N"/>
    <property type="match status" value="1"/>
</dbReference>
<feature type="domain" description="Malate synthase TIM barrel" evidence="14">
    <location>
        <begin position="347"/>
        <end position="584"/>
    </location>
</feature>
<protein>
    <recommendedName>
        <fullName evidence="10 11">Malate synthase G</fullName>
        <ecNumber evidence="10 11">2.3.3.9</ecNumber>
    </recommendedName>
</protein>
<dbReference type="GO" id="GO:0006099">
    <property type="term" value="P:tricarboxylic acid cycle"/>
    <property type="evidence" value="ECO:0007669"/>
    <property type="project" value="UniProtKB-KW"/>
</dbReference>
<evidence type="ECO:0000256" key="5">
    <source>
        <dbReference type="ARBA" id="ARBA00022679"/>
    </source>
</evidence>
<dbReference type="RefSeq" id="WP_153445757.1">
    <property type="nucleotide sequence ID" value="NZ_CP045699.1"/>
</dbReference>
<dbReference type="EMBL" id="CP045699">
    <property type="protein sequence ID" value="QGA64080.1"/>
    <property type="molecule type" value="Genomic_DNA"/>
</dbReference>
<dbReference type="HAMAP" id="MF_00641">
    <property type="entry name" value="Malate_synth_G"/>
    <property type="match status" value="1"/>
</dbReference>
<proteinExistence type="inferred from homology"/>
<comment type="subunit">
    <text evidence="10">Monomer.</text>
</comment>
<dbReference type="AlphaFoldDB" id="A0A5Q0TB18"/>
<dbReference type="UniPathway" id="UPA00703">
    <property type="reaction ID" value="UER00720"/>
</dbReference>
<feature type="domain" description="Malate synthase C-terminal" evidence="17">
    <location>
        <begin position="603"/>
        <end position="688"/>
    </location>
</feature>
<dbReference type="Pfam" id="PF20659">
    <property type="entry name" value="MS_C"/>
    <property type="match status" value="1"/>
</dbReference>
<comment type="function">
    <text evidence="10">Involved in the glycolate utilization. Catalyzes the condensation and subsequent hydrolysis of acetyl-coenzyme A (acetyl-CoA) and glyoxylate to form malate and CoA.</text>
</comment>
<gene>
    <name evidence="10" type="primary">glcB</name>
    <name evidence="18" type="ORF">GFB47_00755</name>
</gene>
<evidence type="ECO:0000256" key="13">
    <source>
        <dbReference type="RuleBase" id="RU003572"/>
    </source>
</evidence>